<accession>A0A226F3D2</accession>
<reference evidence="1 2" key="1">
    <citation type="submission" date="2015-12" db="EMBL/GenBank/DDBJ databases">
        <title>The genome of Folsomia candida.</title>
        <authorList>
            <person name="Faddeeva A."/>
            <person name="Derks M.F."/>
            <person name="Anvar Y."/>
            <person name="Smit S."/>
            <person name="Van Straalen N."/>
            <person name="Roelofs D."/>
        </authorList>
    </citation>
    <scope>NUCLEOTIDE SEQUENCE [LARGE SCALE GENOMIC DNA]</scope>
    <source>
        <strain evidence="1 2">VU population</strain>
        <tissue evidence="1">Whole body</tissue>
    </source>
</reference>
<proteinExistence type="predicted"/>
<dbReference type="EMBL" id="LNIX01000001">
    <property type="protein sequence ID" value="OXA63988.1"/>
    <property type="molecule type" value="Genomic_DNA"/>
</dbReference>
<gene>
    <name evidence="1" type="ORF">Fcan01_01404</name>
</gene>
<name>A0A226F3D2_FOLCA</name>
<dbReference type="AlphaFoldDB" id="A0A226F3D2"/>
<evidence type="ECO:0000313" key="2">
    <source>
        <dbReference type="Proteomes" id="UP000198287"/>
    </source>
</evidence>
<organism evidence="1 2">
    <name type="scientific">Folsomia candida</name>
    <name type="common">Springtail</name>
    <dbReference type="NCBI Taxonomy" id="158441"/>
    <lineage>
        <taxon>Eukaryota</taxon>
        <taxon>Metazoa</taxon>
        <taxon>Ecdysozoa</taxon>
        <taxon>Arthropoda</taxon>
        <taxon>Hexapoda</taxon>
        <taxon>Collembola</taxon>
        <taxon>Entomobryomorpha</taxon>
        <taxon>Isotomoidea</taxon>
        <taxon>Isotomidae</taxon>
        <taxon>Proisotominae</taxon>
        <taxon>Folsomia</taxon>
    </lineage>
</organism>
<evidence type="ECO:0000313" key="1">
    <source>
        <dbReference type="EMBL" id="OXA63988.1"/>
    </source>
</evidence>
<sequence>MFSSEFLPLLKSYLPLCHVLKCIPFDYNKDSGRLETFRSAGKRSIFKLQCTLSAFYCMAMFLNLCFGPLSATEKFQGSAFFFLYLISTVARWAPDNAPIQVVNSFLEFEHRFLSGHYHHE</sequence>
<protein>
    <submittedName>
        <fullName evidence="1">Uncharacterized protein</fullName>
    </submittedName>
</protein>
<keyword evidence="2" id="KW-1185">Reference proteome</keyword>
<comment type="caution">
    <text evidence="1">The sequence shown here is derived from an EMBL/GenBank/DDBJ whole genome shotgun (WGS) entry which is preliminary data.</text>
</comment>
<dbReference type="Proteomes" id="UP000198287">
    <property type="component" value="Unassembled WGS sequence"/>
</dbReference>